<dbReference type="Proteomes" id="UP000275078">
    <property type="component" value="Unassembled WGS sequence"/>
</dbReference>
<dbReference type="EMBL" id="ML119689">
    <property type="protein sequence ID" value="RPA80359.1"/>
    <property type="molecule type" value="Genomic_DNA"/>
</dbReference>
<feature type="compositionally biased region" description="Basic and acidic residues" evidence="1">
    <location>
        <begin position="48"/>
        <end position="63"/>
    </location>
</feature>
<accession>A0A3N4I2Y7</accession>
<proteinExistence type="predicted"/>
<name>A0A3N4I2Y7_ASCIM</name>
<sequence>MSFTIPKNPPAANPEWYEPQPRPESVRPATKTKQHADENKPVENGTDDSTKDIETPKPSRRADGEDEKDETTEAGTPTEGSPNADPANPRPSSRPTLNVGRLRSYHGTTRKIHLGDLAAFSAAAERPPSPHTRQMMLQRKQGLPSPSSEKVPLVNRRGGNPGLWDHEDMAKEMYGHY</sequence>
<gene>
    <name evidence="2" type="ORF">BJ508DRAFT_327467</name>
</gene>
<feature type="region of interest" description="Disordered" evidence="1">
    <location>
        <begin position="122"/>
        <end position="167"/>
    </location>
</feature>
<evidence type="ECO:0000256" key="1">
    <source>
        <dbReference type="SAM" id="MobiDB-lite"/>
    </source>
</evidence>
<protein>
    <submittedName>
        <fullName evidence="2">Uncharacterized protein</fullName>
    </submittedName>
</protein>
<organism evidence="2 3">
    <name type="scientific">Ascobolus immersus RN42</name>
    <dbReference type="NCBI Taxonomy" id="1160509"/>
    <lineage>
        <taxon>Eukaryota</taxon>
        <taxon>Fungi</taxon>
        <taxon>Dikarya</taxon>
        <taxon>Ascomycota</taxon>
        <taxon>Pezizomycotina</taxon>
        <taxon>Pezizomycetes</taxon>
        <taxon>Pezizales</taxon>
        <taxon>Ascobolaceae</taxon>
        <taxon>Ascobolus</taxon>
    </lineage>
</organism>
<feature type="region of interest" description="Disordered" evidence="1">
    <location>
        <begin position="1"/>
        <end position="107"/>
    </location>
</feature>
<reference evidence="2 3" key="1">
    <citation type="journal article" date="2018" name="Nat. Ecol. Evol.">
        <title>Pezizomycetes genomes reveal the molecular basis of ectomycorrhizal truffle lifestyle.</title>
        <authorList>
            <person name="Murat C."/>
            <person name="Payen T."/>
            <person name="Noel B."/>
            <person name="Kuo A."/>
            <person name="Morin E."/>
            <person name="Chen J."/>
            <person name="Kohler A."/>
            <person name="Krizsan K."/>
            <person name="Balestrini R."/>
            <person name="Da Silva C."/>
            <person name="Montanini B."/>
            <person name="Hainaut M."/>
            <person name="Levati E."/>
            <person name="Barry K.W."/>
            <person name="Belfiori B."/>
            <person name="Cichocki N."/>
            <person name="Clum A."/>
            <person name="Dockter R.B."/>
            <person name="Fauchery L."/>
            <person name="Guy J."/>
            <person name="Iotti M."/>
            <person name="Le Tacon F."/>
            <person name="Lindquist E.A."/>
            <person name="Lipzen A."/>
            <person name="Malagnac F."/>
            <person name="Mello A."/>
            <person name="Molinier V."/>
            <person name="Miyauchi S."/>
            <person name="Poulain J."/>
            <person name="Riccioni C."/>
            <person name="Rubini A."/>
            <person name="Sitrit Y."/>
            <person name="Splivallo R."/>
            <person name="Traeger S."/>
            <person name="Wang M."/>
            <person name="Zifcakova L."/>
            <person name="Wipf D."/>
            <person name="Zambonelli A."/>
            <person name="Paolocci F."/>
            <person name="Nowrousian M."/>
            <person name="Ottonello S."/>
            <person name="Baldrian P."/>
            <person name="Spatafora J.W."/>
            <person name="Henrissat B."/>
            <person name="Nagy L.G."/>
            <person name="Aury J.M."/>
            <person name="Wincker P."/>
            <person name="Grigoriev I.V."/>
            <person name="Bonfante P."/>
            <person name="Martin F.M."/>
        </authorList>
    </citation>
    <scope>NUCLEOTIDE SEQUENCE [LARGE SCALE GENOMIC DNA]</scope>
    <source>
        <strain evidence="2 3">RN42</strain>
    </source>
</reference>
<dbReference type="AlphaFoldDB" id="A0A3N4I2Y7"/>
<evidence type="ECO:0000313" key="3">
    <source>
        <dbReference type="Proteomes" id="UP000275078"/>
    </source>
</evidence>
<keyword evidence="3" id="KW-1185">Reference proteome</keyword>
<evidence type="ECO:0000313" key="2">
    <source>
        <dbReference type="EMBL" id="RPA80359.1"/>
    </source>
</evidence>